<feature type="transmembrane region" description="Helical" evidence="1">
    <location>
        <begin position="6"/>
        <end position="31"/>
    </location>
</feature>
<dbReference type="EMBL" id="DF968181">
    <property type="protein sequence ID" value="GAP41265.1"/>
    <property type="molecule type" value="Genomic_DNA"/>
</dbReference>
<dbReference type="AlphaFoldDB" id="A0A0S7BUM9"/>
<keyword evidence="1" id="KW-0472">Membrane</keyword>
<keyword evidence="3" id="KW-1185">Reference proteome</keyword>
<evidence type="ECO:0000313" key="3">
    <source>
        <dbReference type="Proteomes" id="UP000053370"/>
    </source>
</evidence>
<sequence length="106" mass="10945">MSDVQNTIVITGIVIIVIGGLSLISGIITLISKVFSNDIKEIQHQAAKLAMKGVTDEISGALGNASFLVKELNSMIATSRGIGVVLICTGAILIVGGLIILTRLVS</sequence>
<accession>A0A0S7BUM9</accession>
<feature type="transmembrane region" description="Helical" evidence="1">
    <location>
        <begin position="82"/>
        <end position="105"/>
    </location>
</feature>
<keyword evidence="1" id="KW-1133">Transmembrane helix</keyword>
<name>A0A0S7BUM9_9CHLR</name>
<proteinExistence type="predicted"/>
<protein>
    <submittedName>
        <fullName evidence="2">Uncharacterized protein</fullName>
    </submittedName>
</protein>
<dbReference type="Proteomes" id="UP000053370">
    <property type="component" value="Unassembled WGS sequence"/>
</dbReference>
<dbReference type="OrthoDB" id="9982141at2"/>
<gene>
    <name evidence="2" type="ORF">ATC1_131250</name>
</gene>
<dbReference type="RefSeq" id="WP_062282132.1">
    <property type="nucleotide sequence ID" value="NZ_DF968181.1"/>
</dbReference>
<reference evidence="2" key="1">
    <citation type="journal article" date="2015" name="Genome Announc.">
        <title>Draft Genome Sequence of Anaerolineae Strain TC1, a Novel Isolate from a Methanogenic Wastewater Treatment System.</title>
        <authorList>
            <person name="Matsuura N."/>
            <person name="Tourlousse D.M."/>
            <person name="Sun L."/>
            <person name="Toyonaga M."/>
            <person name="Kuroda K."/>
            <person name="Ohashi A."/>
            <person name="Cruz R."/>
            <person name="Yamaguchi T."/>
            <person name="Sekiguchi Y."/>
        </authorList>
    </citation>
    <scope>NUCLEOTIDE SEQUENCE [LARGE SCALE GENOMIC DNA]</scope>
    <source>
        <strain evidence="2">TC1</strain>
    </source>
</reference>
<keyword evidence="1" id="KW-0812">Transmembrane</keyword>
<evidence type="ECO:0000256" key="1">
    <source>
        <dbReference type="SAM" id="Phobius"/>
    </source>
</evidence>
<evidence type="ECO:0000313" key="2">
    <source>
        <dbReference type="EMBL" id="GAP41265.1"/>
    </source>
</evidence>
<dbReference type="STRING" id="1678840.ATC1_131250"/>
<organism evidence="2">
    <name type="scientific">Flexilinea flocculi</name>
    <dbReference type="NCBI Taxonomy" id="1678840"/>
    <lineage>
        <taxon>Bacteria</taxon>
        <taxon>Bacillati</taxon>
        <taxon>Chloroflexota</taxon>
        <taxon>Anaerolineae</taxon>
        <taxon>Anaerolineales</taxon>
        <taxon>Anaerolineaceae</taxon>
        <taxon>Flexilinea</taxon>
    </lineage>
</organism>